<evidence type="ECO:0000256" key="1">
    <source>
        <dbReference type="ARBA" id="ARBA00022527"/>
    </source>
</evidence>
<dbReference type="GO" id="GO:0016989">
    <property type="term" value="F:sigma factor antagonist activity"/>
    <property type="evidence" value="ECO:0007669"/>
    <property type="project" value="InterPro"/>
</dbReference>
<dbReference type="Pfam" id="PF13581">
    <property type="entry name" value="HATPase_c_2"/>
    <property type="match status" value="1"/>
</dbReference>
<comment type="catalytic activity">
    <reaction evidence="6">
        <text>L-seryl-[protein] + ATP = O-phospho-L-seryl-[protein] + ADP + H(+)</text>
        <dbReference type="Rhea" id="RHEA:17989"/>
        <dbReference type="Rhea" id="RHEA-COMP:9863"/>
        <dbReference type="Rhea" id="RHEA-COMP:11604"/>
        <dbReference type="ChEBI" id="CHEBI:15378"/>
        <dbReference type="ChEBI" id="CHEBI:29999"/>
        <dbReference type="ChEBI" id="CHEBI:30616"/>
        <dbReference type="ChEBI" id="CHEBI:83421"/>
        <dbReference type="ChEBI" id="CHEBI:456216"/>
        <dbReference type="EC" id="2.7.11.1"/>
    </reaction>
</comment>
<dbReference type="SUPFAM" id="SSF55874">
    <property type="entry name" value="ATPase domain of HSP90 chaperone/DNA topoisomerase II/histidine kinase"/>
    <property type="match status" value="1"/>
</dbReference>
<evidence type="ECO:0000256" key="5">
    <source>
        <dbReference type="ARBA" id="ARBA00022840"/>
    </source>
</evidence>
<gene>
    <name evidence="6" type="primary">rsbW</name>
    <name evidence="8" type="ORF">AZF04_14530</name>
</gene>
<evidence type="ECO:0000256" key="2">
    <source>
        <dbReference type="ARBA" id="ARBA00022679"/>
    </source>
</evidence>
<dbReference type="Gene3D" id="3.30.565.10">
    <property type="entry name" value="Histidine kinase-like ATPase, C-terminal domain"/>
    <property type="match status" value="1"/>
</dbReference>
<dbReference type="OrthoDB" id="9798941at2"/>
<dbReference type="NCBIfam" id="NF003144">
    <property type="entry name" value="PRK04069.1"/>
    <property type="match status" value="1"/>
</dbReference>
<dbReference type="InterPro" id="IPR036890">
    <property type="entry name" value="HATPase_C_sf"/>
</dbReference>
<name>A0A162F3E6_9BACI</name>
<dbReference type="GO" id="GO:0004674">
    <property type="term" value="F:protein serine/threonine kinase activity"/>
    <property type="evidence" value="ECO:0007669"/>
    <property type="project" value="UniProtKB-KW"/>
</dbReference>
<keyword evidence="2 6" id="KW-0808">Transferase</keyword>
<feature type="domain" description="Histidine kinase/HSP90-like ATPase" evidence="7">
    <location>
        <begin position="13"/>
        <end position="141"/>
    </location>
</feature>
<keyword evidence="5 6" id="KW-0067">ATP-binding</keyword>
<dbReference type="AlphaFoldDB" id="A0A162F3E6"/>
<keyword evidence="9" id="KW-1185">Reference proteome</keyword>
<protein>
    <recommendedName>
        <fullName evidence="6">Serine-protein kinase RsbW</fullName>
        <ecNumber evidence="6">2.7.11.1</ecNumber>
    </recommendedName>
    <alternativeName>
        <fullName evidence="6">Anti-sigma-B factor</fullName>
    </alternativeName>
    <alternativeName>
        <fullName evidence="6">Sigma-B negative effector RsbW</fullName>
    </alternativeName>
</protein>
<evidence type="ECO:0000256" key="4">
    <source>
        <dbReference type="ARBA" id="ARBA00022777"/>
    </source>
</evidence>
<dbReference type="EMBL" id="LTAO01000002">
    <property type="protein sequence ID" value="KYG34404.1"/>
    <property type="molecule type" value="Genomic_DNA"/>
</dbReference>
<comment type="caution">
    <text evidence="8">The sequence shown here is derived from an EMBL/GenBank/DDBJ whole genome shotgun (WGS) entry which is preliminary data.</text>
</comment>
<dbReference type="HAMAP" id="MF_00638">
    <property type="entry name" value="Anti_sigma_B"/>
    <property type="match status" value="1"/>
</dbReference>
<proteinExistence type="inferred from homology"/>
<dbReference type="CDD" id="cd16936">
    <property type="entry name" value="HATPase_RsbW-like"/>
    <property type="match status" value="1"/>
</dbReference>
<evidence type="ECO:0000256" key="3">
    <source>
        <dbReference type="ARBA" id="ARBA00022741"/>
    </source>
</evidence>
<accession>A0A162F3E6</accession>
<comment type="function">
    <text evidence="6">Negative regulator of sigma-B activity. Phosphorylates and inactivates its specific antagonist protein, RsbV. Upon phosphorylation of RsbV, RsbW is released and binds to sigma-B, thereby blocking its ability to form an RNA polymerase holoenzyme (E-sigma-B).</text>
</comment>
<dbReference type="InterPro" id="IPR050267">
    <property type="entry name" value="Anti-sigma-factor_SerPK"/>
</dbReference>
<evidence type="ECO:0000313" key="8">
    <source>
        <dbReference type="EMBL" id="KYG34404.1"/>
    </source>
</evidence>
<dbReference type="InterPro" id="IPR010193">
    <property type="entry name" value="RsbW"/>
</dbReference>
<comment type="similarity">
    <text evidence="6">Belongs to the anti-sigma-factor family.</text>
</comment>
<evidence type="ECO:0000256" key="6">
    <source>
        <dbReference type="HAMAP-Rule" id="MF_00638"/>
    </source>
</evidence>
<dbReference type="STRING" id="519424.AZF04_14530"/>
<dbReference type="EC" id="2.7.11.1" evidence="6"/>
<dbReference type="GO" id="GO:0106310">
    <property type="term" value="F:protein serine kinase activity"/>
    <property type="evidence" value="ECO:0007669"/>
    <property type="project" value="RHEA"/>
</dbReference>
<reference evidence="8" key="1">
    <citation type="submission" date="2016-02" db="EMBL/GenBank/DDBJ databases">
        <title>Genome sequence of Bacillus trypoxylicola KCTC 13244(T).</title>
        <authorList>
            <person name="Jeong H."/>
            <person name="Park S.-H."/>
            <person name="Choi S.-K."/>
        </authorList>
    </citation>
    <scope>NUCLEOTIDE SEQUENCE [LARGE SCALE GENOMIC DNA]</scope>
    <source>
        <strain evidence="8">KCTC 13244</strain>
    </source>
</reference>
<dbReference type="PANTHER" id="PTHR35526">
    <property type="entry name" value="ANTI-SIGMA-F FACTOR RSBW-RELATED"/>
    <property type="match status" value="1"/>
</dbReference>
<dbReference type="GO" id="GO:0005524">
    <property type="term" value="F:ATP binding"/>
    <property type="evidence" value="ECO:0007669"/>
    <property type="project" value="UniProtKB-KW"/>
</dbReference>
<sequence>MSQQSVDHIEMKLPAKAEYVGVVRLTVSGIANRLGFTYDDIEDIKIAVAEACTNVVTHAYAEEGILNVAFHIHNDEKLEIIVSDKGQSFDINGLREQIGPVDANRPIEDLKEGGLGLYLINTLMDKVEIHDQSGIILIMTKYMQGDEVEQHVDGIPPARTEQR</sequence>
<evidence type="ECO:0000259" key="7">
    <source>
        <dbReference type="Pfam" id="PF13581"/>
    </source>
</evidence>
<keyword evidence="1 6" id="KW-0723">Serine/threonine-protein kinase</keyword>
<organism evidence="8 9">
    <name type="scientific">Alkalihalobacillus trypoxylicola</name>
    <dbReference type="NCBI Taxonomy" id="519424"/>
    <lineage>
        <taxon>Bacteria</taxon>
        <taxon>Bacillati</taxon>
        <taxon>Bacillota</taxon>
        <taxon>Bacilli</taxon>
        <taxon>Bacillales</taxon>
        <taxon>Bacillaceae</taxon>
        <taxon>Alkalihalobacillus</taxon>
    </lineage>
</organism>
<evidence type="ECO:0000313" key="9">
    <source>
        <dbReference type="Proteomes" id="UP000075806"/>
    </source>
</evidence>
<comment type="catalytic activity">
    <reaction evidence="6">
        <text>L-threonyl-[protein] + ATP = O-phospho-L-threonyl-[protein] + ADP + H(+)</text>
        <dbReference type="Rhea" id="RHEA:46608"/>
        <dbReference type="Rhea" id="RHEA-COMP:11060"/>
        <dbReference type="Rhea" id="RHEA-COMP:11605"/>
        <dbReference type="ChEBI" id="CHEBI:15378"/>
        <dbReference type="ChEBI" id="CHEBI:30013"/>
        <dbReference type="ChEBI" id="CHEBI:30616"/>
        <dbReference type="ChEBI" id="CHEBI:61977"/>
        <dbReference type="ChEBI" id="CHEBI:456216"/>
        <dbReference type="EC" id="2.7.11.1"/>
    </reaction>
</comment>
<keyword evidence="4 6" id="KW-0418">Kinase</keyword>
<dbReference type="RefSeq" id="WP_045482287.1">
    <property type="nucleotide sequence ID" value="NZ_LTAO01000002.1"/>
</dbReference>
<dbReference type="PANTHER" id="PTHR35526:SF9">
    <property type="entry name" value="SERINE-PROTEIN KINASE RSBW"/>
    <property type="match status" value="1"/>
</dbReference>
<dbReference type="NCBIfam" id="TIGR01924">
    <property type="entry name" value="rsbW_low_gc"/>
    <property type="match status" value="1"/>
</dbReference>
<keyword evidence="3 6" id="KW-0547">Nucleotide-binding</keyword>
<dbReference type="InterPro" id="IPR003594">
    <property type="entry name" value="HATPase_dom"/>
</dbReference>
<dbReference type="Proteomes" id="UP000075806">
    <property type="component" value="Unassembled WGS sequence"/>
</dbReference>